<keyword evidence="3" id="KW-1185">Reference proteome</keyword>
<feature type="compositionally biased region" description="Basic and acidic residues" evidence="1">
    <location>
        <begin position="1353"/>
        <end position="1362"/>
    </location>
</feature>
<evidence type="ECO:0000313" key="2">
    <source>
        <dbReference type="EMBL" id="KAG7372097.1"/>
    </source>
</evidence>
<feature type="compositionally biased region" description="Polar residues" evidence="1">
    <location>
        <begin position="1409"/>
        <end position="1418"/>
    </location>
</feature>
<feature type="region of interest" description="Disordered" evidence="1">
    <location>
        <begin position="1711"/>
        <end position="1730"/>
    </location>
</feature>
<reference evidence="2" key="1">
    <citation type="journal article" date="2021" name="Sci. Rep.">
        <title>Diploid genomic architecture of Nitzschia inconspicua, an elite biomass production diatom.</title>
        <authorList>
            <person name="Oliver A."/>
            <person name="Podell S."/>
            <person name="Pinowska A."/>
            <person name="Traller J.C."/>
            <person name="Smith S.R."/>
            <person name="McClure R."/>
            <person name="Beliaev A."/>
            <person name="Bohutskyi P."/>
            <person name="Hill E.A."/>
            <person name="Rabines A."/>
            <person name="Zheng H."/>
            <person name="Allen L.Z."/>
            <person name="Kuo A."/>
            <person name="Grigoriev I.V."/>
            <person name="Allen A.E."/>
            <person name="Hazlebeck D."/>
            <person name="Allen E.E."/>
        </authorList>
    </citation>
    <scope>NUCLEOTIDE SEQUENCE</scope>
    <source>
        <strain evidence="2">Hildebrandi</strain>
    </source>
</reference>
<feature type="region of interest" description="Disordered" evidence="1">
    <location>
        <begin position="1409"/>
        <end position="1428"/>
    </location>
</feature>
<feature type="compositionally biased region" description="Basic and acidic residues" evidence="1">
    <location>
        <begin position="867"/>
        <end position="876"/>
    </location>
</feature>
<sequence length="2366" mass="264232">MTSVGEKNQPATITAGDKATTQSIVKLQSFVRGCMCRGKVERVVASLIQEMLRNGEVSKASITSMLETSNATLKTSDAEVNSESKFVTITDYNDQTDNTDDTDADLIDGIHYPRFLPDDVLDQSFNCSITLEKEDIMVKSNQPSSSLLKNQSSIRGRIDDRNIPDFHSREPSQEKRRSVASVSSTPGTITDQLGMNQGSSFNFESSIYSVPFLKSSPTPSCFDGSPALRMLHGLDTSIHSLGDDALLLSCESREKSLLSKGNHHQKLGSSVHTFLSPDKFLDRCSSVRDMISRGEEGWNNQNFDKASLRDIEIEDSASSVGCGEGVSSTGSINSVNTESASDAASSEFISTKRKYTLQEKVAAFQKNQETPTISSYKKGASIFGSKRPQRNKSAPSRSSGHLAAFVPQSSENSNSINSEGFIATRDGLEDVVGDSNFCPPLSIAERIEQLGSANRVHDTRIVDCESSEKVISSNDAEIKRVDYATRLYIMDNSALKIQALTRGYLYRKKDKEATVAVVKWLKQHKMLDEDAPASTLLLSEEMREEAVQVLEAEIEQFDPSESNHNESDPSEHSGDQNGRSTSQTTMSLTQRKQAYEQMTKVIKSVGDTQKTSSKLVSAKISAPLSERKRAFEKCLPQNDATFQEQDREYFEFKKEKAQKAMATLNKKQHESAVKIQALARGFIERKFDVRSMMVVVQWVKEQQDTFLPYYDPEDYEPDTDVLESAWTFLESNNTWTKDKEVLSKENTDSDDASFNILQDDPHPTKINVQELLNTWEWLLSNEANKRKNRRFAEEKEDREPTNANLQDLQEWIENNRVLVNIDGELEFCDKGKRKWSKPNCVPVVRTKDGVWTVDLDTNQNDSGEQSQRTEEREKNGARKANRARSDKISAFSDKIEGENTVKRNDGIVTSAIEGGESMIVSGRDELDLSTTHGSECYEGKIVASGVHCRFPGSQRASILELESTEVRKTKDLVDLWKFLVSHGMDMRALRRYEERAGETIDQERENGRTIDLLTTHSNAACTPNCVQGETQQRDDCADYKNSGAVVSLFGQDSHTMPTVSSRKKAFESHLAKNGRETEKSIHLARSPSDISIQVPKYSRHKMHDEMYINKGDGVVYINDDVAASSANLSEFSNTNASRENYRQHKMHDEMYGSEGDGVEYIAEDLSRSYADLNYLQKSCSNENGRHAGYGRHKMHDELSDNNGDGVQYIDEDLSASYTSLTVLSQGGENIPSLKDMMNYWAVSNYHYNALQKQRFDGSSSDQPLDGQEPVLEKTKWRESAADNDFLCALAWLRNKGIELSTLDKRSTGEEFSKGDSIASDAKKDIMVNSLNWLQSRGYCCENRSSEGCSIDDAQSKDRKSDYEDTFSSSSSNDVETSNDDLPSAVLEAVLPQKIEMADTLKWLISQGYRTPSRKSSNGDSREKEKLGEKSSFDFDKALADSDVESIVRISPPSSSEISNALDWLESREKEAQQACGLNENLGKAAEKNVDFENVLHSLSWLKKNGFKLGKPSGAQNPEEVYDSTPSRKDVQQALETLVKDSDPSVDESIAREEKTSSDIKSRSKFDDNMERTLAWLKQRGMKVPRKSKSNSKNQSRTSGSTGSQPSKVIPVLSKQANYTAFGFPTCRDLETSDRGLPQHVIQFQRDPSRKMKARVSKVPNERKNATKFNARSDGVSPALQWLQFKKGIPIDNKSTTTKPEILSFSGTVKKENTFSNGNSKTNNSRRNSKKLFPDEVSVKEMEAVLKLSETQSSAPTSSDMKQALSWLKLRESRRQAQAAALSFVPQRSLEVDAQVGQSNSEVRIHQPKVPGDNEQVAQLEKGHHTDEQRQVNEALEDDKMEKSSGQRGYKKTQKTERCGKKSRSRSCDKKQENIKSNLRQSRGDMTKALMFLQQRRGTATKTKSTSQNIDFGGDIETFKPIAPSYSSPKKSSANKANTLREAAELVKFESTEKSEMKGLSSADTVGESKALPRSQEEIDFVNALNFLKGSTSKAQADEPYFAKLDSMLPRKPSQSNEARAKDMAKALKWIKKQGVTMSGSIQSKVSKATSPEDSPIISGSDVKTMEAYTESGDTKASEPCVSTSLSPRKSSVNATDCNIAVSEDYQNCIRWLSEEDRDSIKDAKHFKKLDKMLPKTAKQSIEERARDMVKALQWVKKSSAKKEAATSNTTKDMSDVDDKTANIKKKSQSPGRRASTSPTSRAKPKLTVRKRKSKQSSAPGPSLPDLSEDNDTKNALQWIKNQERESLADAAAFKKLDSMLPKRAGQTPEDRATEMSKALKLTKKNYDDRTLKPPTDEAMMSLEEEEQQAYRFLLAKKEGKDYMSMEDAAVLKKVDNMMPTKTNQSSEERAKQMVKMIGWLKKKGKI</sequence>
<feature type="compositionally biased region" description="Polar residues" evidence="1">
    <location>
        <begin position="575"/>
        <end position="591"/>
    </location>
</feature>
<gene>
    <name evidence="2" type="ORF">IV203_018240</name>
</gene>
<dbReference type="Pfam" id="PF00612">
    <property type="entry name" value="IQ"/>
    <property type="match status" value="3"/>
</dbReference>
<feature type="compositionally biased region" description="Basic and acidic residues" evidence="1">
    <location>
        <begin position="1853"/>
        <end position="1873"/>
    </location>
</feature>
<feature type="compositionally biased region" description="Low complexity" evidence="1">
    <location>
        <begin position="1715"/>
        <end position="1725"/>
    </location>
</feature>
<feature type="compositionally biased region" description="Basic residues" evidence="1">
    <location>
        <begin position="1579"/>
        <end position="1589"/>
    </location>
</feature>
<feature type="compositionally biased region" description="Basic residues" evidence="1">
    <location>
        <begin position="2202"/>
        <end position="2214"/>
    </location>
</feature>
<feature type="region of interest" description="Disordered" evidence="1">
    <location>
        <begin position="141"/>
        <end position="195"/>
    </location>
</feature>
<dbReference type="PROSITE" id="PS50096">
    <property type="entry name" value="IQ"/>
    <property type="match status" value="3"/>
</dbReference>
<feature type="compositionally biased region" description="Basic and acidic residues" evidence="1">
    <location>
        <begin position="561"/>
        <end position="574"/>
    </location>
</feature>
<feature type="region of interest" description="Disordered" evidence="1">
    <location>
        <begin position="378"/>
        <end position="401"/>
    </location>
</feature>
<feature type="region of interest" description="Disordered" evidence="1">
    <location>
        <begin position="1506"/>
        <end position="1564"/>
    </location>
</feature>
<dbReference type="SMART" id="SM00015">
    <property type="entry name" value="IQ"/>
    <property type="match status" value="3"/>
</dbReference>
<feature type="compositionally biased region" description="Basic and acidic residues" evidence="1">
    <location>
        <begin position="2172"/>
        <end position="2181"/>
    </location>
</feature>
<feature type="compositionally biased region" description="Basic and acidic residues" evidence="1">
    <location>
        <begin position="1820"/>
        <end position="1830"/>
    </location>
</feature>
<reference evidence="2" key="2">
    <citation type="submission" date="2021-04" db="EMBL/GenBank/DDBJ databases">
        <authorList>
            <person name="Podell S."/>
        </authorList>
    </citation>
    <scope>NUCLEOTIDE SEQUENCE</scope>
    <source>
        <strain evidence="2">Hildebrandi</strain>
    </source>
</reference>
<feature type="region of interest" description="Disordered" evidence="1">
    <location>
        <begin position="1344"/>
        <end position="1380"/>
    </location>
</feature>
<feature type="region of interest" description="Disordered" evidence="1">
    <location>
        <begin position="854"/>
        <end position="885"/>
    </location>
</feature>
<feature type="compositionally biased region" description="Polar residues" evidence="1">
    <location>
        <begin position="1594"/>
        <end position="1606"/>
    </location>
</feature>
<feature type="compositionally biased region" description="Polar residues" evidence="1">
    <location>
        <begin position="180"/>
        <end position="195"/>
    </location>
</feature>
<comment type="caution">
    <text evidence="2">The sequence shown here is derived from an EMBL/GenBank/DDBJ whole genome shotgun (WGS) entry which is preliminary data.</text>
</comment>
<feature type="region of interest" description="Disordered" evidence="1">
    <location>
        <begin position="1820"/>
        <end position="1884"/>
    </location>
</feature>
<feature type="compositionally biased region" description="Basic and acidic residues" evidence="1">
    <location>
        <begin position="1537"/>
        <end position="1564"/>
    </location>
</feature>
<evidence type="ECO:0000313" key="3">
    <source>
        <dbReference type="Proteomes" id="UP000693970"/>
    </source>
</evidence>
<evidence type="ECO:0000256" key="1">
    <source>
        <dbReference type="SAM" id="MobiDB-lite"/>
    </source>
</evidence>
<dbReference type="InterPro" id="IPR000048">
    <property type="entry name" value="IQ_motif_EF-hand-BS"/>
</dbReference>
<proteinExistence type="predicted"/>
<protein>
    <submittedName>
        <fullName evidence="2">IQ calmodulin-binding motif-containing protein</fullName>
    </submittedName>
</protein>
<feature type="compositionally biased region" description="Polar residues" evidence="1">
    <location>
        <begin position="855"/>
        <end position="866"/>
    </location>
</feature>
<organism evidence="2 3">
    <name type="scientific">Nitzschia inconspicua</name>
    <dbReference type="NCBI Taxonomy" id="303405"/>
    <lineage>
        <taxon>Eukaryota</taxon>
        <taxon>Sar</taxon>
        <taxon>Stramenopiles</taxon>
        <taxon>Ochrophyta</taxon>
        <taxon>Bacillariophyta</taxon>
        <taxon>Bacillariophyceae</taxon>
        <taxon>Bacillariophycidae</taxon>
        <taxon>Bacillariales</taxon>
        <taxon>Bacillariaceae</taxon>
        <taxon>Nitzschia</taxon>
    </lineage>
</organism>
<name>A0A9K3M1H0_9STRA</name>
<feature type="compositionally biased region" description="Low complexity" evidence="1">
    <location>
        <begin position="1365"/>
        <end position="1375"/>
    </location>
</feature>
<feature type="compositionally biased region" description="Polar residues" evidence="1">
    <location>
        <begin position="2188"/>
        <end position="2200"/>
    </location>
</feature>
<feature type="region of interest" description="Disordered" evidence="1">
    <location>
        <begin position="1577"/>
        <end position="1608"/>
    </location>
</feature>
<dbReference type="EMBL" id="JAGRRH010000003">
    <property type="protein sequence ID" value="KAG7372097.1"/>
    <property type="molecule type" value="Genomic_DNA"/>
</dbReference>
<feature type="compositionally biased region" description="Polar residues" evidence="1">
    <location>
        <begin position="141"/>
        <end position="154"/>
    </location>
</feature>
<accession>A0A9K3M1H0</accession>
<feature type="compositionally biased region" description="Basic and acidic residues" evidence="1">
    <location>
        <begin position="156"/>
        <end position="177"/>
    </location>
</feature>
<dbReference type="Proteomes" id="UP000693970">
    <property type="component" value="Unassembled WGS sequence"/>
</dbReference>
<feature type="region of interest" description="Disordered" evidence="1">
    <location>
        <begin position="2156"/>
        <end position="2231"/>
    </location>
</feature>
<feature type="region of interest" description="Disordered" evidence="1">
    <location>
        <begin position="557"/>
        <end position="591"/>
    </location>
</feature>
<feature type="compositionally biased region" description="Basic and acidic residues" evidence="1">
    <location>
        <begin position="1419"/>
        <end position="1428"/>
    </location>
</feature>